<feature type="transmembrane region" description="Helical" evidence="8">
    <location>
        <begin position="438"/>
        <end position="459"/>
    </location>
</feature>
<feature type="transmembrane region" description="Helical" evidence="8">
    <location>
        <begin position="124"/>
        <end position="141"/>
    </location>
</feature>
<keyword evidence="3" id="KW-0813">Transport</keyword>
<keyword evidence="5 8" id="KW-1133">Transmembrane helix</keyword>
<keyword evidence="4 8" id="KW-0812">Transmembrane</keyword>
<evidence type="ECO:0000256" key="3">
    <source>
        <dbReference type="ARBA" id="ARBA00022448"/>
    </source>
</evidence>
<comment type="subcellular location">
    <subcellularLocation>
        <location evidence="1">Membrane</location>
        <topology evidence="1">Multi-pass membrane protein</topology>
    </subcellularLocation>
</comment>
<feature type="transmembrane region" description="Helical" evidence="8">
    <location>
        <begin position="153"/>
        <end position="177"/>
    </location>
</feature>
<evidence type="ECO:0000256" key="5">
    <source>
        <dbReference type="ARBA" id="ARBA00022989"/>
    </source>
</evidence>
<feature type="region of interest" description="Disordered" evidence="7">
    <location>
        <begin position="1"/>
        <end position="22"/>
    </location>
</feature>
<comment type="similarity">
    <text evidence="2">Belongs to the nucleobase:cation symporter-2 (NCS2) (TC 2.A.40) family.</text>
</comment>
<keyword evidence="10" id="KW-1185">Reference proteome</keyword>
<feature type="transmembrane region" description="Helical" evidence="8">
    <location>
        <begin position="471"/>
        <end position="489"/>
    </location>
</feature>
<accession>A0A6H0Y2P4</accession>
<feature type="transmembrane region" description="Helical" evidence="8">
    <location>
        <begin position="534"/>
        <end position="555"/>
    </location>
</feature>
<name>A0A6H0Y2P4_9PEZI</name>
<sequence length="584" mass="62337">MGSDSIVVEEAVPAPPATPPEVSKQRRWSRLQELWDDAKWTFTTREGLVGDYDYLYLFTPNIWPLNRRYKDHTPPFFYPDDKIPLLLIILLGIQHGLTMISGIVSPILAVAGSGFHLDSATTEYLISAGFITSAIATFLQITRAKIGNTQYRFGTGMLSVVGPTFDVIAISIKYTALLYARGDCPVAKDGTRLPCPAAYGALLGTTLCTVWVQFLVAFLPPRLLNRLFPKVVTGCLLLLCGIYLVSTGAASWGGGSACMNGTGVNALCPSTQAPKPLPWGDPKLIGLGFATFVTIVIVEIIGSPLMKSASIIFGLAVGSIISGATGYWSAAQINQAPTITFLWTQTFKLSVDGALVLPLMIMFICEAMTCMPCILATAEMSNFEIEGTDFNSRIQGGILCDAVGTVISTLGTGLPMVSHAGNNGVIVVTNCASRRAGYCAAVVIFLMGVFGRFGAVFAAMPPSVLGGMQTFLYSTVAVAGLRVIALIPWTRRNRFILSAALGIGLLDIVAEGWFAKILTYSGDNYNLAGFEQGINLLVETPFIIGAVVAVILNAIMPLDKNERVLPGPGDSHALPQEVKLKADS</sequence>
<feature type="transmembrane region" description="Helical" evidence="8">
    <location>
        <begin position="309"/>
        <end position="333"/>
    </location>
</feature>
<dbReference type="InterPro" id="IPR006043">
    <property type="entry name" value="NCS2"/>
</dbReference>
<feature type="transmembrane region" description="Helical" evidence="8">
    <location>
        <begin position="353"/>
        <end position="375"/>
    </location>
</feature>
<dbReference type="PANTHER" id="PTHR42810:SF2">
    <property type="entry name" value="PURINE PERMEASE C1399.01C-RELATED"/>
    <property type="match status" value="1"/>
</dbReference>
<keyword evidence="6 8" id="KW-0472">Membrane</keyword>
<evidence type="ECO:0000256" key="2">
    <source>
        <dbReference type="ARBA" id="ARBA00008821"/>
    </source>
</evidence>
<evidence type="ECO:0000256" key="1">
    <source>
        <dbReference type="ARBA" id="ARBA00004141"/>
    </source>
</evidence>
<dbReference type="GO" id="GO:0000324">
    <property type="term" value="C:fungal-type vacuole"/>
    <property type="evidence" value="ECO:0007669"/>
    <property type="project" value="TreeGrafter"/>
</dbReference>
<dbReference type="Pfam" id="PF00860">
    <property type="entry name" value="Xan_ur_permease"/>
    <property type="match status" value="1"/>
</dbReference>
<feature type="transmembrane region" description="Helical" evidence="8">
    <location>
        <begin position="231"/>
        <end position="252"/>
    </location>
</feature>
<evidence type="ECO:0000256" key="8">
    <source>
        <dbReference type="SAM" id="Phobius"/>
    </source>
</evidence>
<protein>
    <recommendedName>
        <fullName evidence="11">Purine permease</fullName>
    </recommendedName>
</protein>
<feature type="transmembrane region" description="Helical" evidence="8">
    <location>
        <begin position="197"/>
        <end position="219"/>
    </location>
</feature>
<evidence type="ECO:0000313" key="10">
    <source>
        <dbReference type="Proteomes" id="UP000503462"/>
    </source>
</evidence>
<dbReference type="EMBL" id="CP051142">
    <property type="protein sequence ID" value="QIX01191.1"/>
    <property type="molecule type" value="Genomic_DNA"/>
</dbReference>
<proteinExistence type="inferred from homology"/>
<evidence type="ECO:0008006" key="11">
    <source>
        <dbReference type="Google" id="ProtNLM"/>
    </source>
</evidence>
<feature type="transmembrane region" description="Helical" evidence="8">
    <location>
        <begin position="284"/>
        <end position="302"/>
    </location>
</feature>
<dbReference type="OrthoDB" id="1641903at2759"/>
<dbReference type="NCBIfam" id="TIGR00801">
    <property type="entry name" value="ncs2"/>
    <property type="match status" value="1"/>
</dbReference>
<dbReference type="PANTHER" id="PTHR42810">
    <property type="entry name" value="PURINE PERMEASE C1399.01C-RELATED"/>
    <property type="match status" value="1"/>
</dbReference>
<dbReference type="AlphaFoldDB" id="A0A6H0Y2P4"/>
<reference evidence="9 10" key="1">
    <citation type="journal article" date="2016" name="Sci. Rep.">
        <title>Peltaster fructicola genome reveals evolution from an invasive phytopathogen to an ectophytic parasite.</title>
        <authorList>
            <person name="Xu C."/>
            <person name="Chen H."/>
            <person name="Gleason M.L."/>
            <person name="Xu J.R."/>
            <person name="Liu H."/>
            <person name="Zhang R."/>
            <person name="Sun G."/>
        </authorList>
    </citation>
    <scope>NUCLEOTIDE SEQUENCE [LARGE SCALE GENOMIC DNA]</scope>
    <source>
        <strain evidence="9 10">LNHT1506</strain>
    </source>
</reference>
<feature type="transmembrane region" description="Helical" evidence="8">
    <location>
        <begin position="85"/>
        <end position="112"/>
    </location>
</feature>
<dbReference type="InterPro" id="IPR006042">
    <property type="entry name" value="Xan_ur_permease"/>
</dbReference>
<evidence type="ECO:0000256" key="7">
    <source>
        <dbReference type="SAM" id="MobiDB-lite"/>
    </source>
</evidence>
<feature type="transmembrane region" description="Helical" evidence="8">
    <location>
        <begin position="496"/>
        <end position="514"/>
    </location>
</feature>
<gene>
    <name evidence="9" type="ORF">AMS68_006708</name>
</gene>
<dbReference type="GO" id="GO:0042907">
    <property type="term" value="F:xanthine transmembrane transporter activity"/>
    <property type="evidence" value="ECO:0007669"/>
    <property type="project" value="TreeGrafter"/>
</dbReference>
<evidence type="ECO:0000313" key="9">
    <source>
        <dbReference type="EMBL" id="QIX01191.1"/>
    </source>
</evidence>
<evidence type="ECO:0000256" key="4">
    <source>
        <dbReference type="ARBA" id="ARBA00022692"/>
    </source>
</evidence>
<dbReference type="Proteomes" id="UP000503462">
    <property type="component" value="Chromosome 4"/>
</dbReference>
<organism evidence="9 10">
    <name type="scientific">Peltaster fructicola</name>
    <dbReference type="NCBI Taxonomy" id="286661"/>
    <lineage>
        <taxon>Eukaryota</taxon>
        <taxon>Fungi</taxon>
        <taxon>Dikarya</taxon>
        <taxon>Ascomycota</taxon>
        <taxon>Pezizomycotina</taxon>
        <taxon>Dothideomycetes</taxon>
        <taxon>Dothideomycetes incertae sedis</taxon>
        <taxon>Peltaster</taxon>
    </lineage>
</organism>
<dbReference type="PROSITE" id="PS01116">
    <property type="entry name" value="XANTH_URACIL_PERMASE"/>
    <property type="match status" value="1"/>
</dbReference>
<evidence type="ECO:0000256" key="6">
    <source>
        <dbReference type="ARBA" id="ARBA00023136"/>
    </source>
</evidence>
<dbReference type="GO" id="GO:0005886">
    <property type="term" value="C:plasma membrane"/>
    <property type="evidence" value="ECO:0007669"/>
    <property type="project" value="TreeGrafter"/>
</dbReference>